<evidence type="ECO:0000313" key="4">
    <source>
        <dbReference type="Proteomes" id="UP000597507"/>
    </source>
</evidence>
<feature type="domain" description="AMP-dependent synthetase/ligase" evidence="2">
    <location>
        <begin position="54"/>
        <end position="432"/>
    </location>
</feature>
<reference evidence="3 4" key="1">
    <citation type="journal article" date="2014" name="Int. J. Syst. Evol. Microbiol.">
        <title>Complete genome sequence of Corynebacterium casei LMG S-19264T (=DSM 44701T), isolated from a smear-ripened cheese.</title>
        <authorList>
            <consortium name="US DOE Joint Genome Institute (JGI-PGF)"/>
            <person name="Walter F."/>
            <person name="Albersmeier A."/>
            <person name="Kalinowski J."/>
            <person name="Ruckert C."/>
        </authorList>
    </citation>
    <scope>NUCLEOTIDE SEQUENCE [LARGE SCALE GENOMIC DNA]</scope>
    <source>
        <strain evidence="3 4">CGMCC 1.16330</strain>
    </source>
</reference>
<comment type="caution">
    <text evidence="3">The sequence shown here is derived from an EMBL/GenBank/DDBJ whole genome shotgun (WGS) entry which is preliminary data.</text>
</comment>
<name>A0A8J2Z7G1_9PROT</name>
<comment type="similarity">
    <text evidence="1">Belongs to the ATP-dependent AMP-binding enzyme family.</text>
</comment>
<evidence type="ECO:0000313" key="3">
    <source>
        <dbReference type="EMBL" id="GGG17937.1"/>
    </source>
</evidence>
<dbReference type="SUPFAM" id="SSF56801">
    <property type="entry name" value="Acetyl-CoA synthetase-like"/>
    <property type="match status" value="1"/>
</dbReference>
<dbReference type="RefSeq" id="WP_188897640.1">
    <property type="nucleotide sequence ID" value="NZ_BMKS01000001.1"/>
</dbReference>
<dbReference type="InterPro" id="IPR020845">
    <property type="entry name" value="AMP-binding_CS"/>
</dbReference>
<gene>
    <name evidence="3" type="ORF">GCM10010964_02690</name>
</gene>
<dbReference type="EMBL" id="BMKS01000001">
    <property type="protein sequence ID" value="GGG17937.1"/>
    <property type="molecule type" value="Genomic_DNA"/>
</dbReference>
<dbReference type="Gene3D" id="3.40.50.12780">
    <property type="entry name" value="N-terminal domain of ligase-like"/>
    <property type="match status" value="1"/>
</dbReference>
<organism evidence="3 4">
    <name type="scientific">Caldovatus sediminis</name>
    <dbReference type="NCBI Taxonomy" id="2041189"/>
    <lineage>
        <taxon>Bacteria</taxon>
        <taxon>Pseudomonadati</taxon>
        <taxon>Pseudomonadota</taxon>
        <taxon>Alphaproteobacteria</taxon>
        <taxon>Acetobacterales</taxon>
        <taxon>Roseomonadaceae</taxon>
        <taxon>Caldovatus</taxon>
    </lineage>
</organism>
<protein>
    <submittedName>
        <fullName evidence="3">Feruloyl-CoA synthase</fullName>
    </submittedName>
</protein>
<dbReference type="AlphaFoldDB" id="A0A8J2Z7G1"/>
<dbReference type="InterPro" id="IPR042099">
    <property type="entry name" value="ANL_N_sf"/>
</dbReference>
<dbReference type="PROSITE" id="PS00455">
    <property type="entry name" value="AMP_BINDING"/>
    <property type="match status" value="1"/>
</dbReference>
<dbReference type="GO" id="GO:0031956">
    <property type="term" value="F:medium-chain fatty acid-CoA ligase activity"/>
    <property type="evidence" value="ECO:0007669"/>
    <property type="project" value="TreeGrafter"/>
</dbReference>
<dbReference type="InterPro" id="IPR000873">
    <property type="entry name" value="AMP-dep_synth/lig_dom"/>
</dbReference>
<keyword evidence="4" id="KW-1185">Reference proteome</keyword>
<accession>A0A8J2Z7G1</accession>
<sequence length="605" mass="64355">MGTRAEDRRTDAESATPLFAPPRIERRALPGGGWLVRSAEPLAPHAPRITDWLWHWAANAPHRPFLRERAPDGAWRGVTFGEAAEQARRIAAALRARGLGPGRPVAVLSANSVRHALIALAAQAIGVPCAAVSPPYSLMSADLGKLRHVLRKLRPRLIYVEEAAPFARALAVEEAAGAEVVTGEGGGGTPFAALLGDAAPDAALEDAIAAVDPDAPVKILFTSGSTGVPKGVLGTHRMMAANQQQMAQVWPFLLREPPAILDWLPWSHVFGGSHNLNMMLRFGGTLWIDEGRPMPGPAHERTLANLREVPATIRFDVPRGYALLLPHLESDAALRERFFERLRLMFCAGAALPEAAWTRLSAIAAAHAPRKVPMVSSWGLTETAPAVTTAHMPDPPAGCIGVPLPGAELRLVPVDGKTEIRVRGPMVFPGYLDEPEASAAAFDEEGFLRTGDAATWVDEADPNLGLRFDGRLVEDFKLASGTRVNAAELRGRALTALAGLVRDVVVVGSDREEVGLLVFPADPAAAAEAGYLARLREGLARMNAASGGGASRRVARALVLAEPPSLDAGEATDKGSLNVRAIQARRAADLARLYDDACAEVIRPD</sequence>
<evidence type="ECO:0000256" key="1">
    <source>
        <dbReference type="ARBA" id="ARBA00006432"/>
    </source>
</evidence>
<dbReference type="Proteomes" id="UP000597507">
    <property type="component" value="Unassembled WGS sequence"/>
</dbReference>
<dbReference type="Pfam" id="PF00501">
    <property type="entry name" value="AMP-binding"/>
    <property type="match status" value="1"/>
</dbReference>
<dbReference type="Pfam" id="PF23562">
    <property type="entry name" value="AMP-binding_C_3"/>
    <property type="match status" value="1"/>
</dbReference>
<dbReference type="PANTHER" id="PTHR43201:SF8">
    <property type="entry name" value="ACYL-COA SYNTHETASE FAMILY MEMBER 3"/>
    <property type="match status" value="1"/>
</dbReference>
<proteinExistence type="inferred from homology"/>
<evidence type="ECO:0000259" key="2">
    <source>
        <dbReference type="Pfam" id="PF00501"/>
    </source>
</evidence>
<dbReference type="GO" id="GO:0006631">
    <property type="term" value="P:fatty acid metabolic process"/>
    <property type="evidence" value="ECO:0007669"/>
    <property type="project" value="TreeGrafter"/>
</dbReference>
<dbReference type="PANTHER" id="PTHR43201">
    <property type="entry name" value="ACYL-COA SYNTHETASE"/>
    <property type="match status" value="1"/>
</dbReference>